<organism evidence="2 3">
    <name type="scientific">Mycobacterium europaeum</name>
    <dbReference type="NCBI Taxonomy" id="761804"/>
    <lineage>
        <taxon>Bacteria</taxon>
        <taxon>Bacillati</taxon>
        <taxon>Actinomycetota</taxon>
        <taxon>Actinomycetes</taxon>
        <taxon>Mycobacteriales</taxon>
        <taxon>Mycobacteriaceae</taxon>
        <taxon>Mycobacterium</taxon>
        <taxon>Mycobacterium simiae complex</taxon>
    </lineage>
</organism>
<protein>
    <submittedName>
        <fullName evidence="2">Uncharacterized protein</fullName>
    </submittedName>
</protein>
<reference evidence="3" key="1">
    <citation type="submission" date="2015-03" db="EMBL/GenBank/DDBJ databases">
        <authorList>
            <person name="Urmite Genomes"/>
        </authorList>
    </citation>
    <scope>NUCLEOTIDE SEQUENCE [LARGE SCALE GENOMIC DNA]</scope>
    <source>
        <strain evidence="3">CSUR P1344</strain>
    </source>
</reference>
<dbReference type="AlphaFoldDB" id="A0A0U1DXJ1"/>
<keyword evidence="3" id="KW-1185">Reference proteome</keyword>
<gene>
    <name evidence="2" type="ORF">BN000_05825</name>
</gene>
<sequence length="516" mass="54697">MEEDHASGDDAECEPEGSHGEALRPPGALPAVSSVADQLAGKTWVPAPEVKFDFLADSPALRSVMDAMTPSASEAALGISKLIGGDHLAQMGAAAAFKLTDLWVNQPGRVWDELNTGSKLTDLWATQGGRVWDELNAGPALGAKWAAEAADRAREAMGDLGLGVSGLGSHIAGAVTPMWEGLSGASALASSFLPAGPQPSVMSAFTPDLAGKGLAGPDLGAFAGLDLGSPSRFVLADRLPNVGMPGFSGDQWPWSKRLGAGVFDGMTAAMHRHAEGLSSWMATTHRAAMDALWRAPQESIATMLASFSTLADQGVVWGWRALGAALRAQAAVLRGDLEAIVRFLREWLGFKETPHTLVDAASAVLLEEAAWLPAGLAGDDKLCPLIKKLTVREHRNFRLLGDTQLRGRSVDSLDREVPISQDKAVRVPLVETVPAPPPPAGVDDISDPRLVWIFGRLTERERSILRIRAEKARNWPDTAAMSGATRAEVDNLRRKIKRLSKTAEGKLLPASARAVS</sequence>
<accession>A0A0U1DXJ1</accession>
<name>A0A0U1DXJ1_9MYCO</name>
<dbReference type="Proteomes" id="UP000199601">
    <property type="component" value="Unassembled WGS sequence"/>
</dbReference>
<feature type="region of interest" description="Disordered" evidence="1">
    <location>
        <begin position="1"/>
        <end position="29"/>
    </location>
</feature>
<evidence type="ECO:0000313" key="2">
    <source>
        <dbReference type="EMBL" id="CQD23352.1"/>
    </source>
</evidence>
<evidence type="ECO:0000313" key="3">
    <source>
        <dbReference type="Proteomes" id="UP000199601"/>
    </source>
</evidence>
<dbReference type="RefSeq" id="WP_062908234.1">
    <property type="nucleotide sequence ID" value="NZ_CTEC01000004.1"/>
</dbReference>
<dbReference type="EMBL" id="CTEC01000004">
    <property type="protein sequence ID" value="CQD23352.1"/>
    <property type="molecule type" value="Genomic_DNA"/>
</dbReference>
<proteinExistence type="predicted"/>
<evidence type="ECO:0000256" key="1">
    <source>
        <dbReference type="SAM" id="MobiDB-lite"/>
    </source>
</evidence>